<protein>
    <submittedName>
        <fullName evidence="1">Uncharacterized protein</fullName>
    </submittedName>
</protein>
<comment type="caution">
    <text evidence="1">The sequence shown here is derived from an EMBL/GenBank/DDBJ whole genome shotgun (WGS) entry which is preliminary data.</text>
</comment>
<evidence type="ECO:0000313" key="2">
    <source>
        <dbReference type="Proteomes" id="UP000653644"/>
    </source>
</evidence>
<dbReference type="Proteomes" id="UP000653644">
    <property type="component" value="Unassembled WGS sequence"/>
</dbReference>
<dbReference type="EMBL" id="BMVN01000087">
    <property type="protein sequence ID" value="GHA72897.1"/>
    <property type="molecule type" value="Genomic_DNA"/>
</dbReference>
<organism evidence="1 2">
    <name type="scientific">Streptomyces canarius</name>
    <dbReference type="NCBI Taxonomy" id="285453"/>
    <lineage>
        <taxon>Bacteria</taxon>
        <taxon>Bacillati</taxon>
        <taxon>Actinomycetota</taxon>
        <taxon>Actinomycetes</taxon>
        <taxon>Kitasatosporales</taxon>
        <taxon>Streptomycetaceae</taxon>
        <taxon>Streptomyces</taxon>
    </lineage>
</organism>
<accession>A0ABQ3DGX1</accession>
<proteinExistence type="predicted"/>
<keyword evidence="2" id="KW-1185">Reference proteome</keyword>
<gene>
    <name evidence="1" type="ORF">GCM10010345_89740</name>
</gene>
<reference evidence="2" key="1">
    <citation type="journal article" date="2019" name="Int. J. Syst. Evol. Microbiol.">
        <title>The Global Catalogue of Microorganisms (GCM) 10K type strain sequencing project: providing services to taxonomists for standard genome sequencing and annotation.</title>
        <authorList>
            <consortium name="The Broad Institute Genomics Platform"/>
            <consortium name="The Broad Institute Genome Sequencing Center for Infectious Disease"/>
            <person name="Wu L."/>
            <person name="Ma J."/>
        </authorList>
    </citation>
    <scope>NUCLEOTIDE SEQUENCE [LARGE SCALE GENOMIC DNA]</scope>
    <source>
        <strain evidence="2">JCM 4733</strain>
    </source>
</reference>
<sequence length="96" mass="10145">MPASAARCHQGVPSLAADMVPEARPIGRTSRNVSECGQVTWVASPLSSLTMRQAQPSLAGVPGDGDYISRRPAGPRCAPLVREGDGDLNFKHVICF</sequence>
<evidence type="ECO:0000313" key="1">
    <source>
        <dbReference type="EMBL" id="GHA72897.1"/>
    </source>
</evidence>
<name>A0ABQ3DGX1_9ACTN</name>